<accession>A0AAQ1PBW1</accession>
<dbReference type="EMBL" id="OPYN01000214">
    <property type="protein sequence ID" value="SPO63629.1"/>
    <property type="molecule type" value="Genomic_DNA"/>
</dbReference>
<dbReference type="Proteomes" id="UP000294335">
    <property type="component" value="Unassembled WGS sequence"/>
</dbReference>
<gene>
    <name evidence="1" type="ORF">JV551A3_V1_2140002</name>
</gene>
<dbReference type="AlphaFoldDB" id="A0AAQ1PBW1"/>
<reference evidence="1 2" key="1">
    <citation type="submission" date="2018-02" db="EMBL/GenBank/DDBJ databases">
        <authorList>
            <person name="Dubost A."/>
        </authorList>
    </citation>
    <scope>NUCLEOTIDE SEQUENCE [LARGE SCALE GENOMIC DNA]</scope>
    <source>
        <strain evidence="2">JV551A3</strain>
    </source>
</reference>
<evidence type="ECO:0000313" key="2">
    <source>
        <dbReference type="Proteomes" id="UP000294335"/>
    </source>
</evidence>
<evidence type="ECO:0000313" key="1">
    <source>
        <dbReference type="EMBL" id="SPO63629.1"/>
    </source>
</evidence>
<protein>
    <submittedName>
        <fullName evidence="1">Uncharacterized protein</fullName>
    </submittedName>
</protein>
<proteinExistence type="predicted"/>
<name>A0AAQ1PBW1_9PSED</name>
<keyword evidence="2" id="KW-1185">Reference proteome</keyword>
<organism evidence="1 2">
    <name type="scientific">Pseudomonas inefficax</name>
    <dbReference type="NCBI Taxonomy" id="2078786"/>
    <lineage>
        <taxon>Bacteria</taxon>
        <taxon>Pseudomonadati</taxon>
        <taxon>Pseudomonadota</taxon>
        <taxon>Gammaproteobacteria</taxon>
        <taxon>Pseudomonadales</taxon>
        <taxon>Pseudomonadaceae</taxon>
        <taxon>Pseudomonas</taxon>
    </lineage>
</organism>
<sequence length="252" mass="27411">MVDDIVRQAAGQQAFAWFAPVQGYQLAKALGLLRVIEKGRFLQLQLTRFSVEQAHATQGKLGLADIQVCQADRAIDHPVRFMPGRHHAQLVGCPFVAGALAAKGAGAVGDVARQGVMARCLVIAGIVAVAPQRCRQPVAQVRAQLQPGMGRGVHGVEHLQLGKWGHGRFLLPAILLRLGRAYSHQRDKCASLCKRKVSGRANTDCTGEGCALDRRQASSHRSVPSLRLTLSLWELACRRWAAQRPRDAWSIA</sequence>
<comment type="caution">
    <text evidence="1">The sequence shown here is derived from an EMBL/GenBank/DDBJ whole genome shotgun (WGS) entry which is preliminary data.</text>
</comment>